<protein>
    <recommendedName>
        <fullName evidence="12">Multifunctional CCA protein</fullName>
    </recommendedName>
    <domain>
        <recommendedName>
            <fullName evidence="12">CCA-adding enzyme</fullName>
            <ecNumber evidence="12">2.7.7.72</ecNumber>
        </recommendedName>
        <alternativeName>
            <fullName evidence="12">CCA tRNA nucleotidyltransferase</fullName>
        </alternativeName>
        <alternativeName>
            <fullName evidence="12">tRNA CCA-pyrophosphorylase</fullName>
        </alternativeName>
        <alternativeName>
            <fullName evidence="12">tRNA adenylyl-/cytidylyl-transferase</fullName>
        </alternativeName>
        <alternativeName>
            <fullName evidence="12">tRNA nucleotidyltransferase</fullName>
        </alternativeName>
        <alternativeName>
            <fullName evidence="12">tRNA-NT</fullName>
        </alternativeName>
    </domain>
    <domain>
        <recommendedName>
            <fullName evidence="12">2'-nucleotidase</fullName>
            <ecNumber evidence="12">3.1.3.-</ecNumber>
        </recommendedName>
    </domain>
    <domain>
        <recommendedName>
            <fullName evidence="12">2',3'-cyclic phosphodiesterase</fullName>
            <ecNumber evidence="12">3.1.4.-</ecNumber>
        </recommendedName>
    </domain>
    <domain>
        <recommendedName>
            <fullName evidence="12">Phosphatase</fullName>
        </recommendedName>
    </domain>
</protein>
<dbReference type="GO" id="GO:0000049">
    <property type="term" value="F:tRNA binding"/>
    <property type="evidence" value="ECO:0007669"/>
    <property type="project" value="UniProtKB-UniRule"/>
</dbReference>
<keyword evidence="2 12" id="KW-0808">Transferase</keyword>
<keyword evidence="10 12" id="KW-0460">Magnesium</keyword>
<evidence type="ECO:0000313" key="14">
    <source>
        <dbReference type="EMBL" id="PJO75904.1"/>
    </source>
</evidence>
<evidence type="ECO:0000256" key="3">
    <source>
        <dbReference type="ARBA" id="ARBA00022694"/>
    </source>
</evidence>
<comment type="miscellaneous">
    <text evidence="12">A single active site specifically recognizes both ATP and CTP and is responsible for their addition.</text>
</comment>
<feature type="domain" description="HD" evidence="13">
    <location>
        <begin position="228"/>
        <end position="329"/>
    </location>
</feature>
<dbReference type="GO" id="GO:0160016">
    <property type="term" value="F:CCACCA tRNA nucleotidyltransferase activity"/>
    <property type="evidence" value="ECO:0007669"/>
    <property type="project" value="RHEA"/>
</dbReference>
<dbReference type="EMBL" id="PHRG01000002">
    <property type="protein sequence ID" value="PJO75904.1"/>
    <property type="molecule type" value="Genomic_DNA"/>
</dbReference>
<feature type="binding site" evidence="12">
    <location>
        <position position="140"/>
    </location>
    <ligand>
        <name>ATP</name>
        <dbReference type="ChEBI" id="CHEBI:30616"/>
    </ligand>
</feature>
<dbReference type="InterPro" id="IPR002646">
    <property type="entry name" value="PolA_pol_head_dom"/>
</dbReference>
<evidence type="ECO:0000259" key="13">
    <source>
        <dbReference type="PROSITE" id="PS51831"/>
    </source>
</evidence>
<dbReference type="GO" id="GO:0000287">
    <property type="term" value="F:magnesium ion binding"/>
    <property type="evidence" value="ECO:0007669"/>
    <property type="project" value="UniProtKB-UniRule"/>
</dbReference>
<dbReference type="PANTHER" id="PTHR47545">
    <property type="entry name" value="MULTIFUNCTIONAL CCA PROTEIN"/>
    <property type="match status" value="1"/>
</dbReference>
<comment type="caution">
    <text evidence="14">The sequence shown here is derived from an EMBL/GenBank/DDBJ whole genome shotgun (WGS) entry which is preliminary data.</text>
</comment>
<evidence type="ECO:0000256" key="12">
    <source>
        <dbReference type="HAMAP-Rule" id="MF_01261"/>
    </source>
</evidence>
<feature type="binding site" evidence="12">
    <location>
        <position position="91"/>
    </location>
    <ligand>
        <name>ATP</name>
        <dbReference type="ChEBI" id="CHEBI:30616"/>
    </ligand>
</feature>
<comment type="domain">
    <text evidence="12">Comprises two domains: an N-terminal domain containing the nucleotidyltransferase activity and a C-terminal HD domain associated with both phosphodiesterase and phosphatase activities.</text>
</comment>
<keyword evidence="5 12" id="KW-0479">Metal-binding</keyword>
<comment type="cofactor">
    <cofactor evidence="12">
        <name>Ni(2+)</name>
        <dbReference type="ChEBI" id="CHEBI:49786"/>
    </cofactor>
    <text evidence="12">Nickel for phosphatase activity.</text>
</comment>
<evidence type="ECO:0000256" key="8">
    <source>
        <dbReference type="ARBA" id="ARBA00022801"/>
    </source>
</evidence>
<feature type="binding site" evidence="12">
    <location>
        <position position="8"/>
    </location>
    <ligand>
        <name>ATP</name>
        <dbReference type="ChEBI" id="CHEBI:30616"/>
    </ligand>
</feature>
<dbReference type="RefSeq" id="WP_074383390.1">
    <property type="nucleotide sequence ID" value="NZ_CBDBYO010000008.1"/>
</dbReference>
<evidence type="ECO:0000256" key="7">
    <source>
        <dbReference type="ARBA" id="ARBA00022800"/>
    </source>
</evidence>
<evidence type="ECO:0000256" key="4">
    <source>
        <dbReference type="ARBA" id="ARBA00022695"/>
    </source>
</evidence>
<evidence type="ECO:0000256" key="1">
    <source>
        <dbReference type="ARBA" id="ARBA00022596"/>
    </source>
</evidence>
<dbReference type="GO" id="GO:0042245">
    <property type="term" value="P:RNA repair"/>
    <property type="evidence" value="ECO:0007669"/>
    <property type="project" value="UniProtKB-KW"/>
</dbReference>
<feature type="binding site" evidence="12">
    <location>
        <position position="91"/>
    </location>
    <ligand>
        <name>CTP</name>
        <dbReference type="ChEBI" id="CHEBI:37563"/>
    </ligand>
</feature>
<accession>A0A2H9YTG7</accession>
<sequence>MQVYLVGGAVRDHLLGHPYHEKDYVVVGATPAQMLDLGYQPVGKDFPVFLHPKTKEEYALARTERKSGTGYHGFDFHTDISVTLEQDLIRRDLTINAMAMDDAGQIYDPYGGQQDLNNRVLRHVSDAFVEDPLRVLRIARFAARYTSAGFVIADETLALMQRLTESGELNALTPERVWKETSRALTERHADVYFEVLRQCGALKVLFPEIDALYGIPQRPEYHPEIDCGIHTMMSLQQACRQNYSLDVRFAVLVHDLGKALTPVEELPRHIMHEERGIKPVNDLCDRLKVPTYTKQLALAVCKEHLKCHQAFNLKPGTLWRLLQRLDVLRRPERVEAFVQACECDSRGRLGLEDRAYPQAQYVLDAMQIVRAIKAQDLPADIQGPDIGEMLIERRIQALGELKAQQTVSIE</sequence>
<dbReference type="SUPFAM" id="SSF81301">
    <property type="entry name" value="Nucleotidyltransferase"/>
    <property type="match status" value="1"/>
</dbReference>
<evidence type="ECO:0000313" key="15">
    <source>
        <dbReference type="Proteomes" id="UP000243446"/>
    </source>
</evidence>
<keyword evidence="12" id="KW-0511">Multifunctional enzyme</keyword>
<dbReference type="InterPro" id="IPR050124">
    <property type="entry name" value="tRNA_CCA-adding_enzyme"/>
</dbReference>
<dbReference type="CDD" id="cd05398">
    <property type="entry name" value="NT_ClassII-CCAase"/>
    <property type="match status" value="1"/>
</dbReference>
<dbReference type="SUPFAM" id="SSF81891">
    <property type="entry name" value="Poly A polymerase C-terminal region-like"/>
    <property type="match status" value="1"/>
</dbReference>
<dbReference type="PIRSF" id="PIRSF000813">
    <property type="entry name" value="CCA_bact"/>
    <property type="match status" value="1"/>
</dbReference>
<dbReference type="GO" id="GO:0001680">
    <property type="term" value="P:tRNA 3'-terminal CCA addition"/>
    <property type="evidence" value="ECO:0007669"/>
    <property type="project" value="UniProtKB-UniRule"/>
</dbReference>
<dbReference type="InterPro" id="IPR003607">
    <property type="entry name" value="HD/PDEase_dom"/>
</dbReference>
<organism evidence="14 15">
    <name type="scientific">Acinetobacter pseudolwoffii</name>
    <dbReference type="NCBI Taxonomy" id="2053287"/>
    <lineage>
        <taxon>Bacteria</taxon>
        <taxon>Pseudomonadati</taxon>
        <taxon>Pseudomonadota</taxon>
        <taxon>Gammaproteobacteria</taxon>
        <taxon>Moraxellales</taxon>
        <taxon>Moraxellaceae</taxon>
        <taxon>Acinetobacter</taxon>
    </lineage>
</organism>
<keyword evidence="3 12" id="KW-0819">tRNA processing</keyword>
<dbReference type="Gene3D" id="1.10.3090.10">
    <property type="entry name" value="cca-adding enzyme, domain 2"/>
    <property type="match status" value="1"/>
</dbReference>
<name>A0A2H9YTG7_9GAMM</name>
<dbReference type="GO" id="GO:0004810">
    <property type="term" value="F:CCA tRNA nucleotidyltransferase activity"/>
    <property type="evidence" value="ECO:0007669"/>
    <property type="project" value="UniProtKB-UniRule"/>
</dbReference>
<comment type="catalytic activity">
    <reaction evidence="12">
        <text>a tRNA with a 3' CCA end + 2 CTP + ATP = a tRNA with a 3' CCACCA end + 3 diphosphate</text>
        <dbReference type="Rhea" id="RHEA:76235"/>
        <dbReference type="Rhea" id="RHEA-COMP:10468"/>
        <dbReference type="Rhea" id="RHEA-COMP:18655"/>
        <dbReference type="ChEBI" id="CHEBI:30616"/>
        <dbReference type="ChEBI" id="CHEBI:33019"/>
        <dbReference type="ChEBI" id="CHEBI:37563"/>
        <dbReference type="ChEBI" id="CHEBI:83071"/>
        <dbReference type="ChEBI" id="CHEBI:195187"/>
    </reaction>
</comment>
<dbReference type="GO" id="GO:0005524">
    <property type="term" value="F:ATP binding"/>
    <property type="evidence" value="ECO:0007669"/>
    <property type="project" value="UniProtKB-UniRule"/>
</dbReference>
<dbReference type="EC" id="3.1.3.-" evidence="12"/>
<dbReference type="PROSITE" id="PS51831">
    <property type="entry name" value="HD"/>
    <property type="match status" value="1"/>
</dbReference>
<dbReference type="HAMAP" id="MF_01261">
    <property type="entry name" value="CCA_bact_type1"/>
    <property type="match status" value="1"/>
</dbReference>
<dbReference type="InterPro" id="IPR012006">
    <property type="entry name" value="CCA_bact"/>
</dbReference>
<feature type="binding site" evidence="12">
    <location>
        <position position="8"/>
    </location>
    <ligand>
        <name>CTP</name>
        <dbReference type="ChEBI" id="CHEBI:37563"/>
    </ligand>
</feature>
<dbReference type="GO" id="GO:0004112">
    <property type="term" value="F:cyclic-nucleotide phosphodiesterase activity"/>
    <property type="evidence" value="ECO:0007669"/>
    <property type="project" value="UniProtKB-UniRule"/>
</dbReference>
<dbReference type="PANTHER" id="PTHR47545:SF1">
    <property type="entry name" value="MULTIFUNCTIONAL CCA PROTEIN"/>
    <property type="match status" value="1"/>
</dbReference>
<reference evidence="14 15" key="1">
    <citation type="submission" date="2017-11" db="EMBL/GenBank/DDBJ databases">
        <title>Revising the taxonomy of the Acinetobacter lwoffii group: the description of Acinetobacter pseudolwoffii sp. nov. and emended description of Acinetobacter lwoffii.</title>
        <authorList>
            <person name="Nemec A."/>
            <person name="Radolfova-Krizova L."/>
        </authorList>
    </citation>
    <scope>NUCLEOTIDE SEQUENCE [LARGE SCALE GENOMIC DNA]</scope>
    <source>
        <strain evidence="14 15">ANC 5044</strain>
    </source>
</reference>
<evidence type="ECO:0000256" key="2">
    <source>
        <dbReference type="ARBA" id="ARBA00022679"/>
    </source>
</evidence>
<dbReference type="NCBIfam" id="NF008137">
    <property type="entry name" value="PRK10885.1"/>
    <property type="match status" value="1"/>
</dbReference>
<evidence type="ECO:0000256" key="10">
    <source>
        <dbReference type="ARBA" id="ARBA00022842"/>
    </source>
</evidence>
<evidence type="ECO:0000256" key="9">
    <source>
        <dbReference type="ARBA" id="ARBA00022840"/>
    </source>
</evidence>
<feature type="binding site" evidence="12">
    <location>
        <position position="11"/>
    </location>
    <ligand>
        <name>ATP</name>
        <dbReference type="ChEBI" id="CHEBI:30616"/>
    </ligand>
</feature>
<feature type="binding site" evidence="12">
    <location>
        <position position="137"/>
    </location>
    <ligand>
        <name>CTP</name>
        <dbReference type="ChEBI" id="CHEBI:37563"/>
    </ligand>
</feature>
<feature type="binding site" evidence="12">
    <location>
        <position position="137"/>
    </location>
    <ligand>
        <name>ATP</name>
        <dbReference type="ChEBI" id="CHEBI:30616"/>
    </ligand>
</feature>
<proteinExistence type="inferred from homology"/>
<keyword evidence="6 12" id="KW-0547">Nucleotide-binding</keyword>
<dbReference type="GeneID" id="97175863"/>
<feature type="binding site" evidence="12">
    <location>
        <position position="140"/>
    </location>
    <ligand>
        <name>CTP</name>
        <dbReference type="ChEBI" id="CHEBI:37563"/>
    </ligand>
</feature>
<comment type="subunit">
    <text evidence="12">Monomer. Can also form homodimers and oligomers.</text>
</comment>
<dbReference type="Pfam" id="PF12627">
    <property type="entry name" value="PolyA_pol_RNAbd"/>
    <property type="match status" value="1"/>
</dbReference>
<dbReference type="Proteomes" id="UP000243446">
    <property type="component" value="Unassembled WGS sequence"/>
</dbReference>
<dbReference type="InterPro" id="IPR043519">
    <property type="entry name" value="NT_sf"/>
</dbReference>
<feature type="binding site" evidence="12">
    <location>
        <position position="23"/>
    </location>
    <ligand>
        <name>Mg(2+)</name>
        <dbReference type="ChEBI" id="CHEBI:18420"/>
    </ligand>
</feature>
<comment type="similarity">
    <text evidence="12">Belongs to the tRNA nucleotidyltransferase/poly(A) polymerase family. Bacterial CCA-adding enzyme type 1 subfamily.</text>
</comment>
<comment type="cofactor">
    <cofactor evidence="12">
        <name>Mg(2+)</name>
        <dbReference type="ChEBI" id="CHEBI:18420"/>
    </cofactor>
    <text evidence="12">Magnesium is required for nucleotidyltransferase activity.</text>
</comment>
<keyword evidence="9 12" id="KW-0067">ATP-binding</keyword>
<evidence type="ECO:0000256" key="6">
    <source>
        <dbReference type="ARBA" id="ARBA00022741"/>
    </source>
</evidence>
<gene>
    <name evidence="12" type="primary">cca</name>
    <name evidence="14" type="ORF">CWI32_05895</name>
</gene>
<evidence type="ECO:0000256" key="5">
    <source>
        <dbReference type="ARBA" id="ARBA00022723"/>
    </source>
</evidence>
<comment type="catalytic activity">
    <reaction evidence="12">
        <text>a tRNA precursor + 2 CTP + ATP = a tRNA with a 3' CCA end + 3 diphosphate</text>
        <dbReference type="Rhea" id="RHEA:14433"/>
        <dbReference type="Rhea" id="RHEA-COMP:10465"/>
        <dbReference type="Rhea" id="RHEA-COMP:10468"/>
        <dbReference type="ChEBI" id="CHEBI:30616"/>
        <dbReference type="ChEBI" id="CHEBI:33019"/>
        <dbReference type="ChEBI" id="CHEBI:37563"/>
        <dbReference type="ChEBI" id="CHEBI:74896"/>
        <dbReference type="ChEBI" id="CHEBI:83071"/>
        <dbReference type="EC" id="2.7.7.72"/>
    </reaction>
</comment>
<dbReference type="HAMAP" id="MF_01262">
    <property type="entry name" value="CCA_bact_type2"/>
    <property type="match status" value="1"/>
</dbReference>
<keyword evidence="7 12" id="KW-0692">RNA repair</keyword>
<feature type="binding site" evidence="12">
    <location>
        <position position="21"/>
    </location>
    <ligand>
        <name>Mg(2+)</name>
        <dbReference type="ChEBI" id="CHEBI:18420"/>
    </ligand>
</feature>
<dbReference type="Gene3D" id="3.30.460.10">
    <property type="entry name" value="Beta Polymerase, domain 2"/>
    <property type="match status" value="1"/>
</dbReference>
<dbReference type="EC" id="2.7.7.72" evidence="12"/>
<dbReference type="AlphaFoldDB" id="A0A2H9YTG7"/>
<feature type="binding site" evidence="12">
    <location>
        <position position="11"/>
    </location>
    <ligand>
        <name>CTP</name>
        <dbReference type="ChEBI" id="CHEBI:37563"/>
    </ligand>
</feature>
<keyword evidence="11 12" id="KW-0694">RNA-binding</keyword>
<evidence type="ECO:0000256" key="11">
    <source>
        <dbReference type="ARBA" id="ARBA00022884"/>
    </source>
</evidence>
<dbReference type="Pfam" id="PF01743">
    <property type="entry name" value="PolyA_pol"/>
    <property type="match status" value="1"/>
</dbReference>
<keyword evidence="8 12" id="KW-0378">Hydrolase</keyword>
<dbReference type="EC" id="3.1.4.-" evidence="12"/>
<dbReference type="InterPro" id="IPR006674">
    <property type="entry name" value="HD_domain"/>
</dbReference>
<dbReference type="GO" id="GO:0016791">
    <property type="term" value="F:phosphatase activity"/>
    <property type="evidence" value="ECO:0007669"/>
    <property type="project" value="UniProtKB-UniRule"/>
</dbReference>
<keyword evidence="1 12" id="KW-0533">Nickel</keyword>
<comment type="function">
    <text evidence="12">Catalyzes the addition and repair of the essential 3'-terminal CCA sequence in tRNAs without using a nucleic acid template. Adds these three nucleotides in the order of C, C, and A to the tRNA nucleotide-73, using CTP and ATP as substrates and producing inorganic pyrophosphate. tRNA 3'-terminal CCA addition is required both for tRNA processing and repair. Also involved in tRNA surveillance by mediating tandem CCA addition to generate a CCACCA at the 3' terminus of unstable tRNAs. While stable tRNAs receive only 3'-terminal CCA, unstable tRNAs are marked with CCACCA and rapidly degraded.</text>
</comment>
<dbReference type="InterPro" id="IPR032828">
    <property type="entry name" value="PolyA_RNA-bd"/>
</dbReference>
<keyword evidence="4 12" id="KW-0548">Nucleotidyltransferase</keyword>
<dbReference type="CDD" id="cd00077">
    <property type="entry name" value="HDc"/>
    <property type="match status" value="1"/>
</dbReference>